<dbReference type="EMBL" id="AP011115">
    <property type="protein sequence ID" value="BAH55362.1"/>
    <property type="molecule type" value="Genomic_DNA"/>
</dbReference>
<dbReference type="EC" id="1.2.1.-" evidence="6"/>
<evidence type="ECO:0000256" key="3">
    <source>
        <dbReference type="PROSITE-ProRule" id="PRU10007"/>
    </source>
</evidence>
<dbReference type="FunFam" id="3.40.605.10:FF:000007">
    <property type="entry name" value="NAD/NADP-dependent betaine aldehyde dehydrogenase"/>
    <property type="match status" value="1"/>
</dbReference>
<evidence type="ECO:0000259" key="5">
    <source>
        <dbReference type="Pfam" id="PF00171"/>
    </source>
</evidence>
<dbReference type="InterPro" id="IPR015590">
    <property type="entry name" value="Aldehyde_DH_dom"/>
</dbReference>
<dbReference type="AlphaFoldDB" id="C1B5V1"/>
<dbReference type="KEGG" id="rop:ROP_71150"/>
<evidence type="ECO:0000256" key="1">
    <source>
        <dbReference type="ARBA" id="ARBA00009986"/>
    </source>
</evidence>
<comment type="similarity">
    <text evidence="1 4">Belongs to the aldehyde dehydrogenase family.</text>
</comment>
<protein>
    <submittedName>
        <fullName evidence="6">Putative aldehyde dehydrogenase</fullName>
        <ecNumber evidence="6">1.2.1.-</ecNumber>
    </submittedName>
</protein>
<dbReference type="InterPro" id="IPR029510">
    <property type="entry name" value="Ald_DH_CS_GLU"/>
</dbReference>
<dbReference type="PANTHER" id="PTHR42804">
    <property type="entry name" value="ALDEHYDE DEHYDROGENASE"/>
    <property type="match status" value="1"/>
</dbReference>
<evidence type="ECO:0000256" key="4">
    <source>
        <dbReference type="RuleBase" id="RU003345"/>
    </source>
</evidence>
<proteinExistence type="inferred from homology"/>
<dbReference type="InterPro" id="IPR016163">
    <property type="entry name" value="Ald_DH_C"/>
</dbReference>
<name>C1B5V1_RHOOB</name>
<evidence type="ECO:0000313" key="7">
    <source>
        <dbReference type="Proteomes" id="UP000002212"/>
    </source>
</evidence>
<reference evidence="6 7" key="1">
    <citation type="submission" date="2009-03" db="EMBL/GenBank/DDBJ databases">
        <title>Comparison of the complete genome sequences of Rhodococcus erythropolis PR4 and Rhodococcus opacus B4.</title>
        <authorList>
            <person name="Takarada H."/>
            <person name="Sekine M."/>
            <person name="Hosoyama A."/>
            <person name="Yamada R."/>
            <person name="Fujisawa T."/>
            <person name="Omata S."/>
            <person name="Shimizu A."/>
            <person name="Tsukatani N."/>
            <person name="Tanikawa S."/>
            <person name="Fujita N."/>
            <person name="Harayama S."/>
        </authorList>
    </citation>
    <scope>NUCLEOTIDE SEQUENCE [LARGE SCALE GENOMIC DNA]</scope>
    <source>
        <strain evidence="6 7">B4</strain>
    </source>
</reference>
<dbReference type="InterPro" id="IPR016162">
    <property type="entry name" value="Ald_DH_N"/>
</dbReference>
<dbReference type="InterPro" id="IPR016161">
    <property type="entry name" value="Ald_DH/histidinol_DH"/>
</dbReference>
<organism evidence="6 7">
    <name type="scientific">Rhodococcus opacus (strain B4)</name>
    <dbReference type="NCBI Taxonomy" id="632772"/>
    <lineage>
        <taxon>Bacteria</taxon>
        <taxon>Bacillati</taxon>
        <taxon>Actinomycetota</taxon>
        <taxon>Actinomycetes</taxon>
        <taxon>Mycobacteriales</taxon>
        <taxon>Nocardiaceae</taxon>
        <taxon>Rhodococcus</taxon>
    </lineage>
</organism>
<dbReference type="FunFam" id="3.40.309.10:FF:000009">
    <property type="entry name" value="Aldehyde dehydrogenase A"/>
    <property type="match status" value="1"/>
</dbReference>
<dbReference type="PROSITE" id="PS00687">
    <property type="entry name" value="ALDEHYDE_DEHYDR_GLU"/>
    <property type="match status" value="1"/>
</dbReference>
<dbReference type="Gene3D" id="3.40.309.10">
    <property type="entry name" value="Aldehyde Dehydrogenase, Chain A, domain 2"/>
    <property type="match status" value="1"/>
</dbReference>
<accession>C1B5V1</accession>
<dbReference type="SUPFAM" id="SSF53720">
    <property type="entry name" value="ALDH-like"/>
    <property type="match status" value="1"/>
</dbReference>
<sequence>MHNYEGIYVSGKWSPSAGARIAVTSPASGEVLGHVTAATSEEVGAAIAAARDALERGPWATTTAAERAAAIGRLADAIEAESRDYADVVSAEVGSPRKWASFGQIGTALGVLRTFEKITPEYRFEDRRPSVIGGEVLVRQLPVGVVGAILPWNAPLFTAFLKLAPALAAGCTLVLKPSPEAPLALSKLTAAVEAAGIPAGVINIVSGDVQTGEALVSHPGVDKVSFTGSTAAGRRIGAVCAADIRRCGLELGGKSAAVVLDDVVLDQKVVSGLVTGVMANNGQVCAAQTRILLPRSRYEECVDAISAAVSALTVGDPADRSTDVGPVINSAARDRIEAHIQRAVQDGARVVAGGSRPHGLDTGWFVAPTVLADVHNDMAIAREELFGPVCVLIPYEGEDEAVALANDSDYGLAGAVWSADAARAARVAARLRVGSVSVNSPAPLDFGSPFGGFKKSGVGREGGPEGIAGYLEPQSIIL</sequence>
<dbReference type="PATRIC" id="fig|632772.20.peg.7422"/>
<dbReference type="OrthoDB" id="6882680at2"/>
<dbReference type="HOGENOM" id="CLU_005391_0_0_11"/>
<feature type="domain" description="Aldehyde dehydrogenase" evidence="5">
    <location>
        <begin position="13"/>
        <end position="475"/>
    </location>
</feature>
<evidence type="ECO:0000313" key="6">
    <source>
        <dbReference type="EMBL" id="BAH55362.1"/>
    </source>
</evidence>
<dbReference type="RefSeq" id="WP_015890781.1">
    <property type="nucleotide sequence ID" value="NC_012522.1"/>
</dbReference>
<evidence type="ECO:0000256" key="2">
    <source>
        <dbReference type="ARBA" id="ARBA00023002"/>
    </source>
</evidence>
<dbReference type="CDD" id="cd07139">
    <property type="entry name" value="ALDH_AldA-Rv0768"/>
    <property type="match status" value="1"/>
</dbReference>
<feature type="active site" evidence="3">
    <location>
        <position position="250"/>
    </location>
</feature>
<gene>
    <name evidence="6" type="ordered locus">ROP_71150</name>
</gene>
<dbReference type="Gene3D" id="3.40.605.10">
    <property type="entry name" value="Aldehyde Dehydrogenase, Chain A, domain 1"/>
    <property type="match status" value="1"/>
</dbReference>
<dbReference type="GO" id="GO:0016620">
    <property type="term" value="F:oxidoreductase activity, acting on the aldehyde or oxo group of donors, NAD or NADP as acceptor"/>
    <property type="evidence" value="ECO:0007669"/>
    <property type="project" value="InterPro"/>
</dbReference>
<dbReference type="Proteomes" id="UP000002212">
    <property type="component" value="Chromosome"/>
</dbReference>
<dbReference type="Pfam" id="PF00171">
    <property type="entry name" value="Aldedh"/>
    <property type="match status" value="1"/>
</dbReference>
<dbReference type="PANTHER" id="PTHR42804:SF1">
    <property type="entry name" value="ALDEHYDE DEHYDROGENASE-RELATED"/>
    <property type="match status" value="1"/>
</dbReference>
<keyword evidence="2 4" id="KW-0560">Oxidoreductase</keyword>
<dbReference type="STRING" id="632772.ROP_71150"/>